<gene>
    <name evidence="20" type="ORF">SAMN02745728_00954</name>
</gene>
<proteinExistence type="inferred from homology"/>
<feature type="transmembrane region" description="Helical" evidence="19">
    <location>
        <begin position="271"/>
        <end position="289"/>
    </location>
</feature>
<dbReference type="GO" id="GO:0005886">
    <property type="term" value="C:plasma membrane"/>
    <property type="evidence" value="ECO:0007669"/>
    <property type="project" value="UniProtKB-SubCell"/>
</dbReference>
<evidence type="ECO:0000256" key="11">
    <source>
        <dbReference type="ARBA" id="ARBA00022692"/>
    </source>
</evidence>
<dbReference type="Pfam" id="PF01148">
    <property type="entry name" value="CTP_transf_1"/>
    <property type="match status" value="1"/>
</dbReference>
<accession>A0A1M7SH54</accession>
<evidence type="ECO:0000256" key="1">
    <source>
        <dbReference type="ARBA" id="ARBA00001698"/>
    </source>
</evidence>
<feature type="transmembrane region" description="Helical" evidence="19">
    <location>
        <begin position="21"/>
        <end position="38"/>
    </location>
</feature>
<dbReference type="AlphaFoldDB" id="A0A1M7SH54"/>
<evidence type="ECO:0000256" key="4">
    <source>
        <dbReference type="ARBA" id="ARBA00005189"/>
    </source>
</evidence>
<keyword evidence="14" id="KW-0443">Lipid metabolism</keyword>
<feature type="transmembrane region" description="Helical" evidence="19">
    <location>
        <begin position="97"/>
        <end position="119"/>
    </location>
</feature>
<dbReference type="InterPro" id="IPR000374">
    <property type="entry name" value="PC_trans"/>
</dbReference>
<dbReference type="PROSITE" id="PS01315">
    <property type="entry name" value="CDS"/>
    <property type="match status" value="1"/>
</dbReference>
<keyword evidence="17" id="KW-1208">Phospholipid metabolism</keyword>
<keyword evidence="21" id="KW-1185">Reference proteome</keyword>
<evidence type="ECO:0000256" key="19">
    <source>
        <dbReference type="SAM" id="Phobius"/>
    </source>
</evidence>
<dbReference type="EMBL" id="FRDI01000003">
    <property type="protein sequence ID" value="SHN57819.1"/>
    <property type="molecule type" value="Genomic_DNA"/>
</dbReference>
<feature type="transmembrane region" description="Helical" evidence="19">
    <location>
        <begin position="156"/>
        <end position="178"/>
    </location>
</feature>
<reference evidence="20 21" key="1">
    <citation type="submission" date="2016-12" db="EMBL/GenBank/DDBJ databases">
        <authorList>
            <person name="Song W.-J."/>
            <person name="Kurnit D.M."/>
        </authorList>
    </citation>
    <scope>NUCLEOTIDE SEQUENCE [LARGE SCALE GENOMIC DNA]</scope>
    <source>
        <strain evidence="20 21">DSM 11393</strain>
    </source>
</reference>
<evidence type="ECO:0000256" key="13">
    <source>
        <dbReference type="ARBA" id="ARBA00022989"/>
    </source>
</evidence>
<evidence type="ECO:0000313" key="21">
    <source>
        <dbReference type="Proteomes" id="UP000186469"/>
    </source>
</evidence>
<keyword evidence="10 18" id="KW-0808">Transferase</keyword>
<evidence type="ECO:0000256" key="16">
    <source>
        <dbReference type="ARBA" id="ARBA00023209"/>
    </source>
</evidence>
<evidence type="ECO:0000256" key="2">
    <source>
        <dbReference type="ARBA" id="ARBA00004651"/>
    </source>
</evidence>
<dbReference type="GO" id="GO:0016024">
    <property type="term" value="P:CDP-diacylglycerol biosynthetic process"/>
    <property type="evidence" value="ECO:0007669"/>
    <property type="project" value="UniProtKB-UniPathway"/>
</dbReference>
<dbReference type="STRING" id="1121455.SAMN02745728_00954"/>
<dbReference type="GO" id="GO:0004605">
    <property type="term" value="F:phosphatidate cytidylyltransferase activity"/>
    <property type="evidence" value="ECO:0007669"/>
    <property type="project" value="UniProtKB-EC"/>
</dbReference>
<dbReference type="RefSeq" id="WP_072696625.1">
    <property type="nucleotide sequence ID" value="NZ_FRDI01000003.1"/>
</dbReference>
<evidence type="ECO:0000256" key="6">
    <source>
        <dbReference type="ARBA" id="ARBA00012487"/>
    </source>
</evidence>
<evidence type="ECO:0000256" key="10">
    <source>
        <dbReference type="ARBA" id="ARBA00022679"/>
    </source>
</evidence>
<comment type="catalytic activity">
    <reaction evidence="1 18">
        <text>a 1,2-diacyl-sn-glycero-3-phosphate + CTP + H(+) = a CDP-1,2-diacyl-sn-glycerol + diphosphate</text>
        <dbReference type="Rhea" id="RHEA:16229"/>
        <dbReference type="ChEBI" id="CHEBI:15378"/>
        <dbReference type="ChEBI" id="CHEBI:33019"/>
        <dbReference type="ChEBI" id="CHEBI:37563"/>
        <dbReference type="ChEBI" id="CHEBI:58332"/>
        <dbReference type="ChEBI" id="CHEBI:58608"/>
        <dbReference type="EC" id="2.7.7.41"/>
    </reaction>
</comment>
<comment type="similarity">
    <text evidence="5 18">Belongs to the CDS family.</text>
</comment>
<organism evidence="20 21">
    <name type="scientific">Desulfovibrio litoralis DSM 11393</name>
    <dbReference type="NCBI Taxonomy" id="1121455"/>
    <lineage>
        <taxon>Bacteria</taxon>
        <taxon>Pseudomonadati</taxon>
        <taxon>Thermodesulfobacteriota</taxon>
        <taxon>Desulfovibrionia</taxon>
        <taxon>Desulfovibrionales</taxon>
        <taxon>Desulfovibrionaceae</taxon>
        <taxon>Desulfovibrio</taxon>
    </lineage>
</organism>
<comment type="pathway">
    <text evidence="4">Lipid metabolism.</text>
</comment>
<evidence type="ECO:0000256" key="5">
    <source>
        <dbReference type="ARBA" id="ARBA00010185"/>
    </source>
</evidence>
<evidence type="ECO:0000256" key="8">
    <source>
        <dbReference type="ARBA" id="ARBA00022475"/>
    </source>
</evidence>
<feature type="transmembrane region" description="Helical" evidence="19">
    <location>
        <begin position="71"/>
        <end position="91"/>
    </location>
</feature>
<feature type="transmembrane region" description="Helical" evidence="19">
    <location>
        <begin position="131"/>
        <end position="150"/>
    </location>
</feature>
<keyword evidence="9" id="KW-0444">Lipid biosynthesis</keyword>
<evidence type="ECO:0000256" key="18">
    <source>
        <dbReference type="RuleBase" id="RU003938"/>
    </source>
</evidence>
<dbReference type="EC" id="2.7.7.41" evidence="6 18"/>
<keyword evidence="16" id="KW-0594">Phospholipid biosynthesis</keyword>
<keyword evidence="12 18" id="KW-0548">Nucleotidyltransferase</keyword>
<evidence type="ECO:0000256" key="14">
    <source>
        <dbReference type="ARBA" id="ARBA00023098"/>
    </source>
</evidence>
<keyword evidence="15 19" id="KW-0472">Membrane</keyword>
<protein>
    <recommendedName>
        <fullName evidence="7 18">Phosphatidate cytidylyltransferase</fullName>
        <ecNumber evidence="6 18">2.7.7.41</ecNumber>
    </recommendedName>
</protein>
<dbReference type="UniPathway" id="UPA00557">
    <property type="reaction ID" value="UER00614"/>
</dbReference>
<evidence type="ECO:0000256" key="3">
    <source>
        <dbReference type="ARBA" id="ARBA00005119"/>
    </source>
</evidence>
<evidence type="ECO:0000256" key="12">
    <source>
        <dbReference type="ARBA" id="ARBA00022695"/>
    </source>
</evidence>
<keyword evidence="11 18" id="KW-0812">Transmembrane</keyword>
<keyword evidence="8" id="KW-1003">Cell membrane</keyword>
<comment type="subcellular location">
    <subcellularLocation>
        <location evidence="2">Cell membrane</location>
        <topology evidence="2">Multi-pass membrane protein</topology>
    </subcellularLocation>
</comment>
<sequence>MTQDTNNTSVTAKIPPNHKKRVITSLLLFSFVGSAMFSNGGFDLPYLLVGLLILVSAVALWEFYGFFKTGLMRIVLSGLGIVLGSGIIYASMENSPWWILGILSFAFFISSLSFLFTYGCKDQTQTPQLHYILLIGIVYIPVTLQIALHLNFFEQAIVLSATFVSDIAAYYAGCLWGDKKIWATVSPKKTWVGSIAALLSTLLVVFLLGLIFNASGSLSKHISYLLSGVFIAVASQLGDFFESALKRVLNIKDSSNILPGHGGLLDRIDSLLFTLPMAFFCFNVLPFVVEKVQSWFA</sequence>
<evidence type="ECO:0000256" key="9">
    <source>
        <dbReference type="ARBA" id="ARBA00022516"/>
    </source>
</evidence>
<evidence type="ECO:0000256" key="15">
    <source>
        <dbReference type="ARBA" id="ARBA00023136"/>
    </source>
</evidence>
<dbReference type="PANTHER" id="PTHR46382:SF1">
    <property type="entry name" value="PHOSPHATIDATE CYTIDYLYLTRANSFERASE"/>
    <property type="match status" value="1"/>
</dbReference>
<feature type="transmembrane region" description="Helical" evidence="19">
    <location>
        <begin position="190"/>
        <end position="212"/>
    </location>
</feature>
<evidence type="ECO:0000256" key="7">
    <source>
        <dbReference type="ARBA" id="ARBA00019373"/>
    </source>
</evidence>
<name>A0A1M7SH54_9BACT</name>
<evidence type="ECO:0000313" key="20">
    <source>
        <dbReference type="EMBL" id="SHN57819.1"/>
    </source>
</evidence>
<keyword evidence="13 19" id="KW-1133">Transmembrane helix</keyword>
<evidence type="ECO:0000256" key="17">
    <source>
        <dbReference type="ARBA" id="ARBA00023264"/>
    </source>
</evidence>
<dbReference type="PANTHER" id="PTHR46382">
    <property type="entry name" value="PHOSPHATIDATE CYTIDYLYLTRANSFERASE"/>
    <property type="match status" value="1"/>
</dbReference>
<comment type="pathway">
    <text evidence="3 18">Phospholipid metabolism; CDP-diacylglycerol biosynthesis; CDP-diacylglycerol from sn-glycerol 3-phosphate: step 3/3.</text>
</comment>
<dbReference type="Proteomes" id="UP000186469">
    <property type="component" value="Unassembled WGS sequence"/>
</dbReference>
<dbReference type="OrthoDB" id="9799199at2"/>
<feature type="transmembrane region" description="Helical" evidence="19">
    <location>
        <begin position="44"/>
        <end position="64"/>
    </location>
</feature>